<feature type="region of interest" description="Disordered" evidence="1">
    <location>
        <begin position="1"/>
        <end position="22"/>
    </location>
</feature>
<dbReference type="AlphaFoldDB" id="A0A7S3XTE5"/>
<feature type="region of interest" description="Disordered" evidence="1">
    <location>
        <begin position="51"/>
        <end position="118"/>
    </location>
</feature>
<proteinExistence type="predicted"/>
<sequence>MTPATKAKIMPQKKKHTNESKWLREPFLPRSCCNFWWVWRLPLIQTHCCHPKRHRKPRLPPPLLLSGPASHITRRGPPPPTALKKGGSPPPPLPEDHKEEGGGGGAKGGKGEEGAGGR</sequence>
<gene>
    <name evidence="2" type="ORF">HAKA00212_LOCUS10490</name>
</gene>
<dbReference type="EMBL" id="HBIU01022553">
    <property type="protein sequence ID" value="CAE0631785.1"/>
    <property type="molecule type" value="Transcribed_RNA"/>
</dbReference>
<organism evidence="2">
    <name type="scientific">Heterosigma akashiwo</name>
    <name type="common">Chromophytic alga</name>
    <name type="synonym">Heterosigma carterae</name>
    <dbReference type="NCBI Taxonomy" id="2829"/>
    <lineage>
        <taxon>Eukaryota</taxon>
        <taxon>Sar</taxon>
        <taxon>Stramenopiles</taxon>
        <taxon>Ochrophyta</taxon>
        <taxon>Raphidophyceae</taxon>
        <taxon>Chattonellales</taxon>
        <taxon>Chattonellaceae</taxon>
        <taxon>Heterosigma</taxon>
    </lineage>
</organism>
<evidence type="ECO:0000313" key="2">
    <source>
        <dbReference type="EMBL" id="CAE0631785.1"/>
    </source>
</evidence>
<protein>
    <submittedName>
        <fullName evidence="2">Uncharacterized protein</fullName>
    </submittedName>
</protein>
<evidence type="ECO:0000256" key="1">
    <source>
        <dbReference type="SAM" id="MobiDB-lite"/>
    </source>
</evidence>
<accession>A0A7S3XTE5</accession>
<feature type="compositionally biased region" description="Basic and acidic residues" evidence="1">
    <location>
        <begin position="109"/>
        <end position="118"/>
    </location>
</feature>
<name>A0A7S3XTE5_HETAK</name>
<reference evidence="2" key="1">
    <citation type="submission" date="2021-01" db="EMBL/GenBank/DDBJ databases">
        <authorList>
            <person name="Corre E."/>
            <person name="Pelletier E."/>
            <person name="Niang G."/>
            <person name="Scheremetjew M."/>
            <person name="Finn R."/>
            <person name="Kale V."/>
            <person name="Holt S."/>
            <person name="Cochrane G."/>
            <person name="Meng A."/>
            <person name="Brown T."/>
            <person name="Cohen L."/>
        </authorList>
    </citation>
    <scope>NUCLEOTIDE SEQUENCE</scope>
    <source>
        <strain evidence="2">CCMP3107</strain>
    </source>
</reference>